<comment type="caution">
    <text evidence="2">The sequence shown here is derived from an EMBL/GenBank/DDBJ whole genome shotgun (WGS) entry which is preliminary data.</text>
</comment>
<dbReference type="Proteomes" id="UP001189429">
    <property type="component" value="Unassembled WGS sequence"/>
</dbReference>
<evidence type="ECO:0000313" key="3">
    <source>
        <dbReference type="Proteomes" id="UP001189429"/>
    </source>
</evidence>
<dbReference type="EMBL" id="CAUYUJ010021744">
    <property type="protein sequence ID" value="CAK0906784.1"/>
    <property type="molecule type" value="Genomic_DNA"/>
</dbReference>
<keyword evidence="1" id="KW-0175">Coiled coil</keyword>
<proteinExistence type="predicted"/>
<evidence type="ECO:0000313" key="2">
    <source>
        <dbReference type="EMBL" id="CAK0906784.1"/>
    </source>
</evidence>
<gene>
    <name evidence="2" type="ORF">PCOR1329_LOCUS81990</name>
</gene>
<evidence type="ECO:0000256" key="1">
    <source>
        <dbReference type="SAM" id="Coils"/>
    </source>
</evidence>
<feature type="coiled-coil region" evidence="1">
    <location>
        <begin position="90"/>
        <end position="117"/>
    </location>
</feature>
<protein>
    <recommendedName>
        <fullName evidence="4">Reverse transcriptase domain-containing protein</fullName>
    </recommendedName>
</protein>
<reference evidence="2" key="1">
    <citation type="submission" date="2023-10" db="EMBL/GenBank/DDBJ databases">
        <authorList>
            <person name="Chen Y."/>
            <person name="Shah S."/>
            <person name="Dougan E. K."/>
            <person name="Thang M."/>
            <person name="Chan C."/>
        </authorList>
    </citation>
    <scope>NUCLEOTIDE SEQUENCE [LARGE SCALE GENOMIC DNA]</scope>
</reference>
<evidence type="ECO:0008006" key="4">
    <source>
        <dbReference type="Google" id="ProtNLM"/>
    </source>
</evidence>
<organism evidence="2 3">
    <name type="scientific">Prorocentrum cordatum</name>
    <dbReference type="NCBI Taxonomy" id="2364126"/>
    <lineage>
        <taxon>Eukaryota</taxon>
        <taxon>Sar</taxon>
        <taxon>Alveolata</taxon>
        <taxon>Dinophyceae</taxon>
        <taxon>Prorocentrales</taxon>
        <taxon>Prorocentraceae</taxon>
        <taxon>Prorocentrum</taxon>
    </lineage>
</organism>
<sequence length="358" mass="39016">MCSAGGLLQFIGAAQRLDHAPALVSFFLQRAPMRPAAAEACVRCGADLTAVGWLRGVCHGDSVEAVEANLDGLHVLVDEGPLDRLWTCIRKAVEAERRRLLARRAALRRDARRARRRVDDSALGEFDRVGGSLKSLTAQCKQSRRRRRLWLQAQRIGDLAEAERAGDWLQDRFAQVAAEGKNGGYSAVRPGDDIAEDVRPAPIVPVIPWGEAEALAVKDMARLGAALLRAPLRRASPSWSVQVAAWRVLLAPRQQPKGGVGVGAKHMQPRVSARLRSPVVEVWRVIDVVCPVGKCHFGSLLRRGPGVSANLQAALAVMHAIQWRQDLACFSAFSCFEDLSKAFQCTSQKALDAAAEHL</sequence>
<keyword evidence="3" id="KW-1185">Reference proteome</keyword>
<accession>A0ABN9Y2T9</accession>
<name>A0ABN9Y2T9_9DINO</name>